<accession>A0A438K5V5</accession>
<dbReference type="AlphaFoldDB" id="A0A438K5V5"/>
<sequence>MGSVFGCGRVSFGESPRTIVHLFFSYSLNLVIPLTPLVLGTLLSNVEMLTPSLLHLLDADISPKDPQSVLVDCQHGIGGTLRVKPLTWGHGSNFGSPGIWVVTVLVNFYPKCPQPDLTLGLSAIRIRYHHAAASGSGGWASGYKGWWKDLDHRSAC</sequence>
<evidence type="ECO:0000313" key="1">
    <source>
        <dbReference type="EMBL" id="RVX16582.1"/>
    </source>
</evidence>
<reference evidence="1 2" key="1">
    <citation type="journal article" date="2018" name="PLoS Genet.">
        <title>Population sequencing reveals clonal diversity and ancestral inbreeding in the grapevine cultivar Chardonnay.</title>
        <authorList>
            <person name="Roach M.J."/>
            <person name="Johnson D.L."/>
            <person name="Bohlmann J."/>
            <person name="van Vuuren H.J."/>
            <person name="Jones S.J."/>
            <person name="Pretorius I.S."/>
            <person name="Schmidt S.A."/>
            <person name="Borneman A.R."/>
        </authorList>
    </citation>
    <scope>NUCLEOTIDE SEQUENCE [LARGE SCALE GENOMIC DNA]</scope>
    <source>
        <strain evidence="2">cv. Chardonnay</strain>
        <tissue evidence="1">Leaf</tissue>
    </source>
</reference>
<evidence type="ECO:0000313" key="2">
    <source>
        <dbReference type="Proteomes" id="UP000288805"/>
    </source>
</evidence>
<organism evidence="1 2">
    <name type="scientific">Vitis vinifera</name>
    <name type="common">Grape</name>
    <dbReference type="NCBI Taxonomy" id="29760"/>
    <lineage>
        <taxon>Eukaryota</taxon>
        <taxon>Viridiplantae</taxon>
        <taxon>Streptophyta</taxon>
        <taxon>Embryophyta</taxon>
        <taxon>Tracheophyta</taxon>
        <taxon>Spermatophyta</taxon>
        <taxon>Magnoliopsida</taxon>
        <taxon>eudicotyledons</taxon>
        <taxon>Gunneridae</taxon>
        <taxon>Pentapetalae</taxon>
        <taxon>rosids</taxon>
        <taxon>Vitales</taxon>
        <taxon>Vitaceae</taxon>
        <taxon>Viteae</taxon>
        <taxon>Vitis</taxon>
    </lineage>
</organism>
<gene>
    <name evidence="1" type="ORF">CK203_006022</name>
</gene>
<comment type="caution">
    <text evidence="1">The sequence shown here is derived from an EMBL/GenBank/DDBJ whole genome shotgun (WGS) entry which is preliminary data.</text>
</comment>
<proteinExistence type="predicted"/>
<name>A0A438K5V5_VITVI</name>
<protein>
    <submittedName>
        <fullName evidence="1">Uncharacterized protein</fullName>
    </submittedName>
</protein>
<dbReference type="EMBL" id="QGNW01000015">
    <property type="protein sequence ID" value="RVX16582.1"/>
    <property type="molecule type" value="Genomic_DNA"/>
</dbReference>
<dbReference type="Proteomes" id="UP000288805">
    <property type="component" value="Unassembled WGS sequence"/>
</dbReference>